<proteinExistence type="predicted"/>
<evidence type="ECO:0000313" key="2">
    <source>
        <dbReference type="Proteomes" id="UP000626697"/>
    </source>
</evidence>
<keyword evidence="2" id="KW-1185">Reference proteome</keyword>
<gene>
    <name evidence="1" type="ORF">HNP81_004313</name>
</gene>
<dbReference type="Proteomes" id="UP000626697">
    <property type="component" value="Unassembled WGS sequence"/>
</dbReference>
<organism evidence="1 2">
    <name type="scientific">Peribacillus huizhouensis</name>
    <dbReference type="NCBI Taxonomy" id="1501239"/>
    <lineage>
        <taxon>Bacteria</taxon>
        <taxon>Bacillati</taxon>
        <taxon>Bacillota</taxon>
        <taxon>Bacilli</taxon>
        <taxon>Bacillales</taxon>
        <taxon>Bacillaceae</taxon>
        <taxon>Peribacillus</taxon>
    </lineage>
</organism>
<accession>A0ABR6CVP6</accession>
<protein>
    <submittedName>
        <fullName evidence="1">Uncharacterized protein</fullName>
    </submittedName>
</protein>
<dbReference type="EMBL" id="JACJHX010000022">
    <property type="protein sequence ID" value="MBA9028991.1"/>
    <property type="molecule type" value="Genomic_DNA"/>
</dbReference>
<reference evidence="1 2" key="1">
    <citation type="submission" date="2020-08" db="EMBL/GenBank/DDBJ databases">
        <title>Genomic Encyclopedia of Type Strains, Phase IV (KMG-IV): sequencing the most valuable type-strain genomes for metagenomic binning, comparative biology and taxonomic classification.</title>
        <authorList>
            <person name="Goeker M."/>
        </authorList>
    </citation>
    <scope>NUCLEOTIDE SEQUENCE [LARGE SCALE GENOMIC DNA]</scope>
    <source>
        <strain evidence="1 2">DSM 105481</strain>
    </source>
</reference>
<name>A0ABR6CVP6_9BACI</name>
<evidence type="ECO:0000313" key="1">
    <source>
        <dbReference type="EMBL" id="MBA9028991.1"/>
    </source>
</evidence>
<sequence length="37" mass="4230">MNVSNKVLVQKSHLQLVIYGFFLTLPHYEQTEGAPKV</sequence>
<comment type="caution">
    <text evidence="1">The sequence shown here is derived from an EMBL/GenBank/DDBJ whole genome shotgun (WGS) entry which is preliminary data.</text>
</comment>